<comment type="similarity">
    <text evidence="12 13">Belongs to the class I-like SAM-binding methyltransferase superfamily. C5-methyltransferase family.</text>
</comment>
<feature type="domain" description="CXXC-type" evidence="17">
    <location>
        <begin position="362"/>
        <end position="408"/>
    </location>
</feature>
<dbReference type="EC" id="2.1.1.37" evidence="14"/>
<dbReference type="PANTHER" id="PTHR10629">
    <property type="entry name" value="CYTOSINE-SPECIFIC METHYLTRANSFERASE"/>
    <property type="match status" value="1"/>
</dbReference>
<reference evidence="18 19" key="1">
    <citation type="submission" date="2023-09" db="EMBL/GenBank/DDBJ databases">
        <title>Genomes of two closely related lineages of the louse Polyplax serrata with different host specificities.</title>
        <authorList>
            <person name="Martinu J."/>
            <person name="Tarabai H."/>
            <person name="Stefka J."/>
            <person name="Hypsa V."/>
        </authorList>
    </citation>
    <scope>NUCLEOTIDE SEQUENCE [LARGE SCALE GENOMIC DNA]</scope>
    <source>
        <strain evidence="18">98ZLc_SE</strain>
    </source>
</reference>
<dbReference type="InterPro" id="IPR029063">
    <property type="entry name" value="SAM-dependent_MTases_sf"/>
</dbReference>
<dbReference type="PROSITE" id="PS51679">
    <property type="entry name" value="SAM_MT_C5"/>
    <property type="match status" value="1"/>
</dbReference>
<evidence type="ECO:0000256" key="11">
    <source>
        <dbReference type="PROSITE-ProRule" id="PRU00509"/>
    </source>
</evidence>
<dbReference type="NCBIfam" id="TIGR00675">
    <property type="entry name" value="dcm"/>
    <property type="match status" value="1"/>
</dbReference>
<gene>
    <name evidence="18" type="ORF">RUM44_008447</name>
</gene>
<evidence type="ECO:0000256" key="5">
    <source>
        <dbReference type="ARBA" id="ARBA00022723"/>
    </source>
</evidence>
<dbReference type="InterPro" id="IPR043151">
    <property type="entry name" value="BAH_sf"/>
</dbReference>
<evidence type="ECO:0000256" key="3">
    <source>
        <dbReference type="ARBA" id="ARBA00022679"/>
    </source>
</evidence>
<dbReference type="Gene3D" id="3.90.120.10">
    <property type="entry name" value="DNA Methylase, subunit A, domain 2"/>
    <property type="match status" value="1"/>
</dbReference>
<dbReference type="InterPro" id="IPR001525">
    <property type="entry name" value="C5_MeTfrase"/>
</dbReference>
<dbReference type="PROSITE" id="PS00094">
    <property type="entry name" value="C5_MTASE_1"/>
    <property type="match status" value="1"/>
</dbReference>
<dbReference type="PIRSF" id="PIRSF037404">
    <property type="entry name" value="DNMT1"/>
    <property type="match status" value="1"/>
</dbReference>
<protein>
    <recommendedName>
        <fullName evidence="14">Cytosine-specific methyltransferase</fullName>
        <ecNumber evidence="14">2.1.1.37</ecNumber>
    </recommendedName>
</protein>
<evidence type="ECO:0000313" key="19">
    <source>
        <dbReference type="Proteomes" id="UP001359485"/>
    </source>
</evidence>
<comment type="subcellular location">
    <subcellularLocation>
        <location evidence="1">Nucleus</location>
    </subcellularLocation>
</comment>
<evidence type="ECO:0000256" key="12">
    <source>
        <dbReference type="PROSITE-ProRule" id="PRU01016"/>
    </source>
</evidence>
<evidence type="ECO:0000256" key="13">
    <source>
        <dbReference type="RuleBase" id="RU000416"/>
    </source>
</evidence>
<dbReference type="InterPro" id="IPR031303">
    <property type="entry name" value="C5_meth_CS"/>
</dbReference>
<keyword evidence="8" id="KW-0862">Zinc</keyword>
<feature type="active site" evidence="12">
    <location>
        <position position="946"/>
    </location>
</feature>
<dbReference type="Pfam" id="PF00145">
    <property type="entry name" value="DNA_methylase"/>
    <property type="match status" value="1"/>
</dbReference>
<evidence type="ECO:0000256" key="15">
    <source>
        <dbReference type="SAM" id="MobiDB-lite"/>
    </source>
</evidence>
<dbReference type="InterPro" id="IPR002857">
    <property type="entry name" value="Znf_CXXC"/>
</dbReference>
<evidence type="ECO:0000256" key="4">
    <source>
        <dbReference type="ARBA" id="ARBA00022691"/>
    </source>
</evidence>
<dbReference type="PROSITE" id="PS51058">
    <property type="entry name" value="ZF_CXXC"/>
    <property type="match status" value="1"/>
</dbReference>
<evidence type="ECO:0000256" key="9">
    <source>
        <dbReference type="ARBA" id="ARBA00023125"/>
    </source>
</evidence>
<feature type="region of interest" description="Disordered" evidence="15">
    <location>
        <begin position="14"/>
        <end position="59"/>
    </location>
</feature>
<keyword evidence="9" id="KW-0238">DNA-binding</keyword>
<comment type="caution">
    <text evidence="18">The sequence shown here is derived from an EMBL/GenBank/DDBJ whole genome shotgun (WGS) entry which is preliminary data.</text>
</comment>
<evidence type="ECO:0000256" key="6">
    <source>
        <dbReference type="ARBA" id="ARBA00022737"/>
    </source>
</evidence>
<evidence type="ECO:0000259" key="17">
    <source>
        <dbReference type="PROSITE" id="PS51058"/>
    </source>
</evidence>
<dbReference type="InterPro" id="IPR001025">
    <property type="entry name" value="BAH_dom"/>
</dbReference>
<keyword evidence="5" id="KW-0479">Metal-binding</keyword>
<keyword evidence="2 12" id="KW-0489">Methyltransferase</keyword>
<dbReference type="Pfam" id="PF01426">
    <property type="entry name" value="BAH"/>
    <property type="match status" value="2"/>
</dbReference>
<dbReference type="InterPro" id="IPR018117">
    <property type="entry name" value="C5_DNA_meth_AS"/>
</dbReference>
<dbReference type="PROSITE" id="PS51038">
    <property type="entry name" value="BAH"/>
    <property type="match status" value="2"/>
</dbReference>
<dbReference type="Gene3D" id="1.10.10.2230">
    <property type="match status" value="1"/>
</dbReference>
<keyword evidence="3 12" id="KW-0808">Transferase</keyword>
<dbReference type="Gene3D" id="2.30.30.490">
    <property type="match status" value="2"/>
</dbReference>
<keyword evidence="7 11" id="KW-0863">Zinc-finger</keyword>
<evidence type="ECO:0000259" key="16">
    <source>
        <dbReference type="PROSITE" id="PS51038"/>
    </source>
</evidence>
<dbReference type="PROSITE" id="PS00095">
    <property type="entry name" value="C5_MTASE_2"/>
    <property type="match status" value="1"/>
</dbReference>
<comment type="catalytic activity">
    <reaction evidence="14">
        <text>a 2'-deoxycytidine in DNA + S-adenosyl-L-methionine = a 5-methyl-2'-deoxycytidine in DNA + S-adenosyl-L-homocysteine + H(+)</text>
        <dbReference type="Rhea" id="RHEA:13681"/>
        <dbReference type="Rhea" id="RHEA-COMP:11369"/>
        <dbReference type="Rhea" id="RHEA-COMP:11370"/>
        <dbReference type="ChEBI" id="CHEBI:15378"/>
        <dbReference type="ChEBI" id="CHEBI:57856"/>
        <dbReference type="ChEBI" id="CHEBI:59789"/>
        <dbReference type="ChEBI" id="CHEBI:85452"/>
        <dbReference type="ChEBI" id="CHEBI:85454"/>
        <dbReference type="EC" id="2.1.1.37"/>
    </reaction>
</comment>
<evidence type="ECO:0000256" key="14">
    <source>
        <dbReference type="RuleBase" id="RU000417"/>
    </source>
</evidence>
<dbReference type="Pfam" id="PF12047">
    <property type="entry name" value="DNMT1-RFD"/>
    <property type="match status" value="1"/>
</dbReference>
<dbReference type="EMBL" id="JAWJWF010000002">
    <property type="protein sequence ID" value="KAK6638023.1"/>
    <property type="molecule type" value="Genomic_DNA"/>
</dbReference>
<keyword evidence="4 12" id="KW-0949">S-adenosyl-L-methionine</keyword>
<dbReference type="Proteomes" id="UP001359485">
    <property type="component" value="Unassembled WGS sequence"/>
</dbReference>
<keyword evidence="10" id="KW-0539">Nucleus</keyword>
<evidence type="ECO:0000256" key="2">
    <source>
        <dbReference type="ARBA" id="ARBA00022603"/>
    </source>
</evidence>
<dbReference type="SMART" id="SM00439">
    <property type="entry name" value="BAH"/>
    <property type="match status" value="2"/>
</dbReference>
<evidence type="ECO:0000256" key="8">
    <source>
        <dbReference type="ARBA" id="ARBA00022833"/>
    </source>
</evidence>
<dbReference type="PANTHER" id="PTHR10629:SF52">
    <property type="entry name" value="DNA (CYTOSINE-5)-METHYLTRANSFERASE 1"/>
    <property type="match status" value="1"/>
</dbReference>
<evidence type="ECO:0000256" key="1">
    <source>
        <dbReference type="ARBA" id="ARBA00004123"/>
    </source>
</evidence>
<proteinExistence type="inferred from homology"/>
<evidence type="ECO:0000256" key="10">
    <source>
        <dbReference type="ARBA" id="ARBA00023242"/>
    </source>
</evidence>
<keyword evidence="19" id="KW-1185">Reference proteome</keyword>
<dbReference type="InterPro" id="IPR022702">
    <property type="entry name" value="Cytosine_MeTrfase1_RFD"/>
</dbReference>
<dbReference type="SUPFAM" id="SSF53335">
    <property type="entry name" value="S-adenosyl-L-methionine-dependent methyltransferases"/>
    <property type="match status" value="1"/>
</dbReference>
<keyword evidence="6" id="KW-0677">Repeat</keyword>
<evidence type="ECO:0000313" key="18">
    <source>
        <dbReference type="EMBL" id="KAK6638023.1"/>
    </source>
</evidence>
<dbReference type="PRINTS" id="PR00105">
    <property type="entry name" value="C5METTRFRASE"/>
</dbReference>
<evidence type="ECO:0000256" key="7">
    <source>
        <dbReference type="ARBA" id="ARBA00022771"/>
    </source>
</evidence>
<feature type="domain" description="BAH" evidence="16">
    <location>
        <begin position="466"/>
        <end position="590"/>
    </location>
</feature>
<feature type="domain" description="BAH" evidence="16">
    <location>
        <begin position="692"/>
        <end position="815"/>
    </location>
</feature>
<dbReference type="Pfam" id="PF02008">
    <property type="entry name" value="zf-CXXC"/>
    <property type="match status" value="1"/>
</dbReference>
<organism evidence="18 19">
    <name type="scientific">Polyplax serrata</name>
    <name type="common">Common mouse louse</name>
    <dbReference type="NCBI Taxonomy" id="468196"/>
    <lineage>
        <taxon>Eukaryota</taxon>
        <taxon>Metazoa</taxon>
        <taxon>Ecdysozoa</taxon>
        <taxon>Arthropoda</taxon>
        <taxon>Hexapoda</taxon>
        <taxon>Insecta</taxon>
        <taxon>Pterygota</taxon>
        <taxon>Neoptera</taxon>
        <taxon>Paraneoptera</taxon>
        <taxon>Psocodea</taxon>
        <taxon>Troctomorpha</taxon>
        <taxon>Phthiraptera</taxon>
        <taxon>Anoplura</taxon>
        <taxon>Polyplacidae</taxon>
        <taxon>Polyplax</taxon>
    </lineage>
</organism>
<feature type="compositionally biased region" description="Basic and acidic residues" evidence="15">
    <location>
        <begin position="18"/>
        <end position="41"/>
    </location>
</feature>
<dbReference type="Gene3D" id="3.40.50.150">
    <property type="entry name" value="Vaccinia Virus protein VP39"/>
    <property type="match status" value="1"/>
</dbReference>
<sequence>MSVCDSEIGKMFARIRKRNEEKPKEEPPEQEPPVKKVKLDDVESPAPENKPKSKKTSAINDPSLRCKVCRQDLDDPELRIFQGPPNDALEEEVALFDPKLSLFNGTEEDISYEDSRPSHKLTHFSVFDEFGHLCFFDGGLIEKNALLYVSGFIKPVYDENPSPEDGVPAHKLGPLSEWWIAGFDGGENGLLGLSTPYCDYYLMEPSPEYEPYMKLARQKSLLSKTVIEFLYDTPNPSYEELLNTLQNITVPQSVARFDEDTLMRNAQFLIDQVSNMDAATKSSSSADEDDRLLITTPAMRSIIRLSGVTPSKRFARKMGKVTKKKQEKPKWTKATTTCLVAEVFESFFPKQLDNDEEESKMRTERRRRCNVCEACQQPDCGECVFCRDMVKFGGSGRGKQACKNRRCPYIALEEAEESDPEDEDVYQAKSERLDKAVESIDIALVSTRRNPYEWDGISQSAVVNGEKISAGDFIFAFEEVASSPMHIARIEFFFKRNFCDKIHCQKLCRGSETVLGEMSHPQEIFMTYECVDWPIHKIAMKIDVKVTNPPSNWYQLGGVKEEKEELNDDGKTFFVKKCYFSPHARFEDLKEFEKPEGNVENEKPNSKMNCAICKWSQKEKDKNIPTPRCQIDDANSNRKRYRYVDWRGETYAIGSSVFLHPETFEWKIQPGEKEKPKMKSNTEVDDSMYPELYRKTTDNVKGCNEKTPGPFNVGYVREIYTESCKGEDLIKLKVNKFYRPENTHLAKTNHHHYRDLNLLYWSSEEVEVSFTDVEGKCYTRFVEDLHKEKWAFEGPNRFYFQECYEAETENFTEPKSYHAITGKSDKGKGKGKLKKIELEPKADDKIQDEIVWPEIQEKLRALDVFAGCGGLSEGLHQSGVSKTLWAIEQDVDAAAAFKQNNPTATVFTEDCNALLKEVMSGKVKNEKGQQLPQKGEVDLICGGPPCQGFSGMNRFNSRQYSQFKNSLVVSFLSYCDYYRPKYFILENVRNFVAFKRSMVLKQTLFCLLSMGYQCTFGVLQAGNYGVPQTRRRLFILAAAPNQKLPVFPEPTHVFNLRASNLQVCVDEKRFTTNCKWSTSAPFRTITVRDALSDLPEIPNGADRVVMNYNEDCKSHFQRMMRGVDVQPILRDHICKYMSPLVEARIRHIPTTKGSDWRDLPNISMTLSDGTTIKQLKYLHHDRKNGKSSQGLLRGVCACASGRRCDPLDRQYNTLIPWCLPHTANRHNHWSGLYGRLEWDGFFSTTVTNPEPMGKQGRVLHPEQSRVVSVRECARSQGFPDTFQFFGPIIEKHRQVGNAVPPPMARAIGLEIRKCMAS</sequence>
<dbReference type="InterPro" id="IPR050390">
    <property type="entry name" value="C5-Methyltransferase"/>
</dbReference>
<accession>A0ABR1BD73</accession>
<name>A0ABR1BD73_POLSC</name>